<dbReference type="GO" id="GO:0003723">
    <property type="term" value="F:RNA binding"/>
    <property type="evidence" value="ECO:0007669"/>
    <property type="project" value="InterPro"/>
</dbReference>
<comment type="similarity">
    <text evidence="1 4 7">Belongs to the tRNA pseudouridine synthase TruA family.</text>
</comment>
<dbReference type="Pfam" id="PF01416">
    <property type="entry name" value="PseudoU_synth_1"/>
    <property type="match status" value="2"/>
</dbReference>
<gene>
    <name evidence="4" type="primary">truA</name>
    <name evidence="9" type="ordered locus">Dhaf_0468</name>
</gene>
<evidence type="ECO:0000256" key="5">
    <source>
        <dbReference type="PIRSR" id="PIRSR001430-1"/>
    </source>
</evidence>
<dbReference type="PANTHER" id="PTHR11142:SF0">
    <property type="entry name" value="TRNA PSEUDOURIDINE SYNTHASE-LIKE 1"/>
    <property type="match status" value="1"/>
</dbReference>
<dbReference type="EMBL" id="CP001336">
    <property type="protein sequence ID" value="ACL18535.1"/>
    <property type="molecule type" value="Genomic_DNA"/>
</dbReference>
<reference evidence="9 10" key="1">
    <citation type="journal article" date="2012" name="BMC Microbiol.">
        <title>Genome sequence of Desulfitobacterium hafniense DCB-2, a Gram-positive anaerobe capable of dehalogenation and metal reduction.</title>
        <authorList>
            <person name="Kim S.H."/>
            <person name="Harzman C."/>
            <person name="Davis J.K."/>
            <person name="Hutcheson R."/>
            <person name="Broderick J.B."/>
            <person name="Marsh T.L."/>
            <person name="Tiedje J.M."/>
        </authorList>
    </citation>
    <scope>NUCLEOTIDE SEQUENCE [LARGE SCALE GENOMIC DNA]</scope>
    <source>
        <strain evidence="10">DSM 10664 / DCB-2</strain>
    </source>
</reference>
<dbReference type="InterPro" id="IPR020094">
    <property type="entry name" value="TruA/RsuA/RluB/E/F_N"/>
</dbReference>
<accession>B8FTY6</accession>
<evidence type="ECO:0000256" key="1">
    <source>
        <dbReference type="ARBA" id="ARBA00009375"/>
    </source>
</evidence>
<evidence type="ECO:0000256" key="3">
    <source>
        <dbReference type="ARBA" id="ARBA00023235"/>
    </source>
</evidence>
<evidence type="ECO:0000256" key="2">
    <source>
        <dbReference type="ARBA" id="ARBA00022694"/>
    </source>
</evidence>
<comment type="subunit">
    <text evidence="4">Homodimer.</text>
</comment>
<feature type="domain" description="Pseudouridine synthase I TruA alpha/beta" evidence="8">
    <location>
        <begin position="149"/>
        <end position="249"/>
    </location>
</feature>
<protein>
    <recommendedName>
        <fullName evidence="4">tRNA pseudouridine synthase A</fullName>
        <ecNumber evidence="4">5.4.99.12</ecNumber>
    </recommendedName>
    <alternativeName>
        <fullName evidence="4">tRNA pseudouridine(38-40) synthase</fullName>
    </alternativeName>
    <alternativeName>
        <fullName evidence="4">tRNA pseudouridylate synthase I</fullName>
    </alternativeName>
    <alternativeName>
        <fullName evidence="4">tRNA-uridine isomerase I</fullName>
    </alternativeName>
</protein>
<dbReference type="InterPro" id="IPR001406">
    <property type="entry name" value="PsdUridine_synth_TruA"/>
</dbReference>
<dbReference type="PIRSF" id="PIRSF001430">
    <property type="entry name" value="tRNA_psdUrid_synth"/>
    <property type="match status" value="1"/>
</dbReference>
<organism evidence="9 10">
    <name type="scientific">Desulfitobacterium hafniense (strain DSM 10664 / DCB-2)</name>
    <dbReference type="NCBI Taxonomy" id="272564"/>
    <lineage>
        <taxon>Bacteria</taxon>
        <taxon>Bacillati</taxon>
        <taxon>Bacillota</taxon>
        <taxon>Clostridia</taxon>
        <taxon>Eubacteriales</taxon>
        <taxon>Desulfitobacteriaceae</taxon>
        <taxon>Desulfitobacterium</taxon>
    </lineage>
</organism>
<feature type="active site" description="Nucleophile" evidence="4 5">
    <location>
        <position position="57"/>
    </location>
</feature>
<dbReference type="Gene3D" id="3.30.70.580">
    <property type="entry name" value="Pseudouridine synthase I, catalytic domain, N-terminal subdomain"/>
    <property type="match status" value="1"/>
</dbReference>
<evidence type="ECO:0000313" key="10">
    <source>
        <dbReference type="Proteomes" id="UP000007726"/>
    </source>
</evidence>
<feature type="domain" description="Pseudouridine synthase I TruA alpha/beta" evidence="8">
    <location>
        <begin position="12"/>
        <end position="108"/>
    </location>
</feature>
<dbReference type="InterPro" id="IPR020095">
    <property type="entry name" value="PsdUridine_synth_TruA_C"/>
</dbReference>
<dbReference type="NCBIfam" id="TIGR00071">
    <property type="entry name" value="hisT_truA"/>
    <property type="match status" value="1"/>
</dbReference>
<name>B8FTY6_DESHD</name>
<keyword evidence="3 4" id="KW-0413">Isomerase</keyword>
<dbReference type="EC" id="5.4.99.12" evidence="4"/>
<dbReference type="InterPro" id="IPR020097">
    <property type="entry name" value="PsdUridine_synth_TruA_a/b_dom"/>
</dbReference>
<dbReference type="InterPro" id="IPR020103">
    <property type="entry name" value="PsdUridine_synth_cat_dom_sf"/>
</dbReference>
<evidence type="ECO:0000313" key="9">
    <source>
        <dbReference type="EMBL" id="ACL18535.1"/>
    </source>
</evidence>
<dbReference type="FunFam" id="3.30.70.580:FF:000001">
    <property type="entry name" value="tRNA pseudouridine synthase A"/>
    <property type="match status" value="1"/>
</dbReference>
<dbReference type="HOGENOM" id="CLU_014673_0_1_9"/>
<keyword evidence="2 4" id="KW-0819">tRNA processing</keyword>
<dbReference type="Proteomes" id="UP000007726">
    <property type="component" value="Chromosome"/>
</dbReference>
<comment type="caution">
    <text evidence="4">Lacks conserved residue(s) required for the propagation of feature annotation.</text>
</comment>
<sequence length="271" mass="30682">MDDKRNICLKVAYDGTYYHGFQRQPEFHGPTIQGTLETVWAKLVEEQVTLNTAGRTDTGVHAAGQVVNFRTGARIPVDKIPKAFNSLLPRDIRILAAQEAAEDFHARFSAKWKRYDYRIDNHPVADVFTRLYSLHEPVRLDWQRMQQGAQYLVGRHNFKAFSAAGGTSKTFERTLYLCQVAENQGHLRITCIGDGFLYNMVRIIAGTLVYVGKNRIQPGEIPDILASLDRKRGGVTATPQGLTLSYVHYGEELPRDIFPELFQEGVSHDSR</sequence>
<dbReference type="AlphaFoldDB" id="B8FTY6"/>
<evidence type="ECO:0000256" key="6">
    <source>
        <dbReference type="PIRSR" id="PIRSR001430-2"/>
    </source>
</evidence>
<evidence type="ECO:0000256" key="7">
    <source>
        <dbReference type="RuleBase" id="RU003792"/>
    </source>
</evidence>
<dbReference type="HAMAP" id="MF_00171">
    <property type="entry name" value="TruA"/>
    <property type="match status" value="1"/>
</dbReference>
<dbReference type="SUPFAM" id="SSF55120">
    <property type="entry name" value="Pseudouridine synthase"/>
    <property type="match status" value="1"/>
</dbReference>
<comment type="function">
    <text evidence="4">Formation of pseudouridine at positions 38, 39 and 40 in the anticodon stem and loop of transfer RNAs.</text>
</comment>
<dbReference type="RefSeq" id="WP_015942779.1">
    <property type="nucleotide sequence ID" value="NC_011830.1"/>
</dbReference>
<dbReference type="GO" id="GO:0160147">
    <property type="term" value="F:tRNA pseudouridine(38-40) synthase activity"/>
    <property type="evidence" value="ECO:0007669"/>
    <property type="project" value="UniProtKB-EC"/>
</dbReference>
<dbReference type="CDD" id="cd02570">
    <property type="entry name" value="PseudoU_synth_EcTruA"/>
    <property type="match status" value="1"/>
</dbReference>
<dbReference type="GO" id="GO:0031119">
    <property type="term" value="P:tRNA pseudouridine synthesis"/>
    <property type="evidence" value="ECO:0007669"/>
    <property type="project" value="UniProtKB-UniRule"/>
</dbReference>
<evidence type="ECO:0000256" key="4">
    <source>
        <dbReference type="HAMAP-Rule" id="MF_00171"/>
    </source>
</evidence>
<dbReference type="Gene3D" id="3.30.70.660">
    <property type="entry name" value="Pseudouridine synthase I, catalytic domain, C-terminal subdomain"/>
    <property type="match status" value="1"/>
</dbReference>
<dbReference type="KEGG" id="dhd:Dhaf_0468"/>
<dbReference type="PANTHER" id="PTHR11142">
    <property type="entry name" value="PSEUDOURIDYLATE SYNTHASE"/>
    <property type="match status" value="1"/>
</dbReference>
<comment type="catalytic activity">
    <reaction evidence="4 7">
        <text>uridine(38/39/40) in tRNA = pseudouridine(38/39/40) in tRNA</text>
        <dbReference type="Rhea" id="RHEA:22376"/>
        <dbReference type="Rhea" id="RHEA-COMP:10085"/>
        <dbReference type="Rhea" id="RHEA-COMP:10087"/>
        <dbReference type="ChEBI" id="CHEBI:65314"/>
        <dbReference type="ChEBI" id="CHEBI:65315"/>
        <dbReference type="EC" id="5.4.99.12"/>
    </reaction>
</comment>
<feature type="binding site" evidence="4 6">
    <location>
        <position position="115"/>
    </location>
    <ligand>
        <name>substrate</name>
    </ligand>
</feature>
<proteinExistence type="inferred from homology"/>
<evidence type="ECO:0000259" key="8">
    <source>
        <dbReference type="Pfam" id="PF01416"/>
    </source>
</evidence>